<dbReference type="Gene3D" id="2.40.160.10">
    <property type="entry name" value="Porin"/>
    <property type="match status" value="1"/>
</dbReference>
<evidence type="ECO:0000313" key="2">
    <source>
        <dbReference type="EMBL" id="SNT16729.1"/>
    </source>
</evidence>
<gene>
    <name evidence="2" type="ORF">SAMN06296052_12827</name>
</gene>
<feature type="chain" id="PRO_5013122544" description="Phosphate-selective porin O and P" evidence="1">
    <location>
        <begin position="25"/>
        <end position="412"/>
    </location>
</feature>
<keyword evidence="1" id="KW-0732">Signal</keyword>
<evidence type="ECO:0008006" key="4">
    <source>
        <dbReference type="Google" id="ProtNLM"/>
    </source>
</evidence>
<organism evidence="2 3">
    <name type="scientific">Pontibacter ummariensis</name>
    <dbReference type="NCBI Taxonomy" id="1610492"/>
    <lineage>
        <taxon>Bacteria</taxon>
        <taxon>Pseudomonadati</taxon>
        <taxon>Bacteroidota</taxon>
        <taxon>Cytophagia</taxon>
        <taxon>Cytophagales</taxon>
        <taxon>Hymenobacteraceae</taxon>
        <taxon>Pontibacter</taxon>
    </lineage>
</organism>
<dbReference type="OrthoDB" id="190887at2"/>
<accession>A0A239KGG2</accession>
<dbReference type="EMBL" id="FZOQ01000028">
    <property type="protein sequence ID" value="SNT16729.1"/>
    <property type="molecule type" value="Genomic_DNA"/>
</dbReference>
<dbReference type="RefSeq" id="WP_089321319.1">
    <property type="nucleotide sequence ID" value="NZ_FZOQ01000028.1"/>
</dbReference>
<dbReference type="InterPro" id="IPR023614">
    <property type="entry name" value="Porin_dom_sf"/>
</dbReference>
<name>A0A239KGG2_9BACT</name>
<feature type="signal peptide" evidence="1">
    <location>
        <begin position="1"/>
        <end position="24"/>
    </location>
</feature>
<proteinExistence type="predicted"/>
<sequence>MKKTVRTAIGVAALNVLLLHQANAQIDLRFPATPAPDTTQAGKPYFKSSINGIITASGFVQDGTFGLGDGAITMWASPQQPTQEEYQFGGDLRKTWLIFKGTAYHLPHGITATGRAELDFLGGTAGGGGFADENLLPRVRLAYVEVQKGQTRLRLGQNWTPLVAHFPNSVTHFAMGYGSAGGIGFRNPGLFLYQGLSSPTAATKVRLDLAVFRGSWTGPKAEADGRDEGEIGTPQTEIGLNISNQTQPLKWEVNLAGHYDRKRLVQGDTRSNLEGKAVQAGTKLEYGRAILQGNAYWGRAIGQSWGQLLQFGDIAGYGAWGQAGYKFGKHISAWVMYGQDNPNDGDVLAEVSGNARLKNEIIVPMLRYDAGPLGIALEWYRANTTWRLLENGQEVYATSSANQLALGAQFAF</sequence>
<reference evidence="3" key="1">
    <citation type="submission" date="2017-06" db="EMBL/GenBank/DDBJ databases">
        <authorList>
            <person name="Varghese N."/>
            <person name="Submissions S."/>
        </authorList>
    </citation>
    <scope>NUCLEOTIDE SEQUENCE [LARGE SCALE GENOMIC DNA]</scope>
    <source>
        <strain evidence="3">NKM1</strain>
    </source>
</reference>
<dbReference type="SUPFAM" id="SSF56935">
    <property type="entry name" value="Porins"/>
    <property type="match status" value="1"/>
</dbReference>
<evidence type="ECO:0000256" key="1">
    <source>
        <dbReference type="SAM" id="SignalP"/>
    </source>
</evidence>
<dbReference type="AlphaFoldDB" id="A0A239KGG2"/>
<evidence type="ECO:0000313" key="3">
    <source>
        <dbReference type="Proteomes" id="UP000198432"/>
    </source>
</evidence>
<dbReference type="Proteomes" id="UP000198432">
    <property type="component" value="Unassembled WGS sequence"/>
</dbReference>
<keyword evidence="3" id="KW-1185">Reference proteome</keyword>
<protein>
    <recommendedName>
        <fullName evidence="4">Phosphate-selective porin O and P</fullName>
    </recommendedName>
</protein>